<keyword evidence="3" id="KW-1185">Reference proteome</keyword>
<accession>A0A1L9B0S1</accession>
<evidence type="ECO:0000313" key="2">
    <source>
        <dbReference type="EMBL" id="OJH35857.1"/>
    </source>
</evidence>
<gene>
    <name evidence="2" type="ORF">BON30_35075</name>
</gene>
<proteinExistence type="predicted"/>
<dbReference type="InterPro" id="IPR045584">
    <property type="entry name" value="Pilin-like"/>
</dbReference>
<dbReference type="SUPFAM" id="SSF54523">
    <property type="entry name" value="Pili subunits"/>
    <property type="match status" value="1"/>
</dbReference>
<evidence type="ECO:0000259" key="1">
    <source>
        <dbReference type="Pfam" id="PF14332"/>
    </source>
</evidence>
<dbReference type="PANTHER" id="PTHR36304:SF4">
    <property type="entry name" value="DUF4388 DOMAIN-CONTAINING PROTEIN"/>
    <property type="match status" value="1"/>
</dbReference>
<dbReference type="InterPro" id="IPR037257">
    <property type="entry name" value="T2SS_E_N_sf"/>
</dbReference>
<feature type="domain" description="PatA-like N-terminal" evidence="1">
    <location>
        <begin position="4"/>
        <end position="161"/>
    </location>
</feature>
<dbReference type="InterPro" id="IPR025497">
    <property type="entry name" value="PatA-like_N"/>
</dbReference>
<name>A0A1L9B0S1_9BACT</name>
<dbReference type="SUPFAM" id="SSF160246">
    <property type="entry name" value="EspE N-terminal domain-like"/>
    <property type="match status" value="1"/>
</dbReference>
<dbReference type="STRING" id="83449.BON30_35075"/>
<reference evidence="2 3" key="2">
    <citation type="submission" date="2016-12" db="EMBL/GenBank/DDBJ databases">
        <title>Draft Genome Sequence of Cystobacter ferrugineus Strain Cbfe23.</title>
        <authorList>
            <person name="Akbar S."/>
            <person name="Dowd S.E."/>
            <person name="Stevens D.C."/>
        </authorList>
    </citation>
    <scope>NUCLEOTIDE SEQUENCE [LARGE SCALE GENOMIC DNA]</scope>
    <source>
        <strain evidence="2 3">Cbfe23</strain>
    </source>
</reference>
<evidence type="ECO:0000313" key="3">
    <source>
        <dbReference type="Proteomes" id="UP000182229"/>
    </source>
</evidence>
<dbReference type="Proteomes" id="UP000182229">
    <property type="component" value="Unassembled WGS sequence"/>
</dbReference>
<protein>
    <submittedName>
        <fullName evidence="2">Response regulator</fullName>
    </submittedName>
</protein>
<dbReference type="PANTHER" id="PTHR36304">
    <property type="entry name" value="DOMAIN GTPASE-ACTIVATING PROTEIN, PUTATIVE-RELATED-RELATED"/>
    <property type="match status" value="1"/>
</dbReference>
<dbReference type="OrthoDB" id="9812510at2"/>
<comment type="caution">
    <text evidence="2">The sequence shown here is derived from an EMBL/GenBank/DDBJ whole genome shotgun (WGS) entry which is preliminary data.</text>
</comment>
<dbReference type="AlphaFoldDB" id="A0A1L9B0S1"/>
<organism evidence="2 3">
    <name type="scientific">Cystobacter ferrugineus</name>
    <dbReference type="NCBI Taxonomy" id="83449"/>
    <lineage>
        <taxon>Bacteria</taxon>
        <taxon>Pseudomonadati</taxon>
        <taxon>Myxococcota</taxon>
        <taxon>Myxococcia</taxon>
        <taxon>Myxococcales</taxon>
        <taxon>Cystobacterineae</taxon>
        <taxon>Archangiaceae</taxon>
        <taxon>Cystobacter</taxon>
    </lineage>
</organism>
<dbReference type="EMBL" id="MPIN01000012">
    <property type="protein sequence ID" value="OJH35857.1"/>
    <property type="molecule type" value="Genomic_DNA"/>
</dbReference>
<dbReference type="Pfam" id="PF14332">
    <property type="entry name" value="DUF4388"/>
    <property type="match status" value="1"/>
</dbReference>
<dbReference type="RefSeq" id="WP_071902887.1">
    <property type="nucleotide sequence ID" value="NZ_MPIN01000012.1"/>
</dbReference>
<sequence>MALTGTLKDFGIADILQLIGQQQKTGVLYLKSKDQDVQVFIRDGNIVRAESITRKKKDLLGNMLVAAELITPQQLASALEIQKRTLKRLGDVLTSTGAISAEKLKQMMRLQVTESLYGLFSWKAGDYEFKQEESVQVDADDLAPLRAESVLMEGFRMVDEWPHLRKKLSNEATTFEKLKELPPQKAQDKEDDFDASFDDAFSEEKKDENKGEFKTIGSAERRVYSLIGAGRDVRKLVELSCLGEFETWKALVNLLNLEYIRALQPSGLSGLSSSARGGELIVRLGGVLARAAVTLLVIAALSFVASRLRPDTWDLQGASASSYSDPAAQRLVSRAQQVRIEAALEVFRLEKGNLPERLDSLVEVGLLRNEDLRYPWRDDYYYRRTSDRQFILLPPLR</sequence>
<reference evidence="3" key="1">
    <citation type="submission" date="2016-11" db="EMBL/GenBank/DDBJ databases">
        <authorList>
            <person name="Shukria A."/>
            <person name="Stevens D.C."/>
        </authorList>
    </citation>
    <scope>NUCLEOTIDE SEQUENCE [LARGE SCALE GENOMIC DNA]</scope>
    <source>
        <strain evidence="3">Cbfe23</strain>
    </source>
</reference>